<evidence type="ECO:0000256" key="4">
    <source>
        <dbReference type="ARBA" id="ARBA00023163"/>
    </source>
</evidence>
<dbReference type="GO" id="GO:0006071">
    <property type="term" value="P:glycerol metabolic process"/>
    <property type="evidence" value="ECO:0007669"/>
    <property type="project" value="UniProtKB-KW"/>
</dbReference>
<dbReference type="GO" id="GO:0003700">
    <property type="term" value="F:DNA-binding transcription factor activity"/>
    <property type="evidence" value="ECO:0007669"/>
    <property type="project" value="TreeGrafter"/>
</dbReference>
<dbReference type="EMBL" id="BKDJ01000001">
    <property type="protein sequence ID" value="GER21518.1"/>
    <property type="molecule type" value="Genomic_DNA"/>
</dbReference>
<dbReference type="Pfam" id="PF01614">
    <property type="entry name" value="IclR_C"/>
    <property type="match status" value="1"/>
</dbReference>
<dbReference type="PROSITE" id="PS51077">
    <property type="entry name" value="HTH_ICLR"/>
    <property type="match status" value="1"/>
</dbReference>
<dbReference type="SUPFAM" id="SSF55781">
    <property type="entry name" value="GAF domain-like"/>
    <property type="match status" value="1"/>
</dbReference>
<evidence type="ECO:0000259" key="8">
    <source>
        <dbReference type="PROSITE" id="PS51078"/>
    </source>
</evidence>
<feature type="domain" description="IclR-ED" evidence="8">
    <location>
        <begin position="79"/>
        <end position="262"/>
    </location>
</feature>
<keyword evidence="4" id="KW-0804">Transcription</keyword>
<dbReference type="GO" id="GO:0003677">
    <property type="term" value="F:DNA binding"/>
    <property type="evidence" value="ECO:0007669"/>
    <property type="project" value="UniProtKB-KW"/>
</dbReference>
<dbReference type="CDD" id="cd00090">
    <property type="entry name" value="HTH_ARSR"/>
    <property type="match status" value="1"/>
</dbReference>
<proteinExistence type="predicted"/>
<dbReference type="Pfam" id="PF09339">
    <property type="entry name" value="HTH_IclR"/>
    <property type="match status" value="1"/>
</dbReference>
<dbReference type="SUPFAM" id="SSF46785">
    <property type="entry name" value="Winged helix' DNA-binding domain"/>
    <property type="match status" value="1"/>
</dbReference>
<dbReference type="Proteomes" id="UP000325307">
    <property type="component" value="Unassembled WGS sequence"/>
</dbReference>
<dbReference type="PANTHER" id="PTHR30136:SF35">
    <property type="entry name" value="HTH-TYPE TRANSCRIPTIONAL REGULATOR RV1719"/>
    <property type="match status" value="1"/>
</dbReference>
<dbReference type="AlphaFoldDB" id="A0A5A7NP38"/>
<evidence type="ECO:0000259" key="7">
    <source>
        <dbReference type="PROSITE" id="PS51077"/>
    </source>
</evidence>
<keyword evidence="2" id="KW-0805">Transcription regulation</keyword>
<dbReference type="InterPro" id="IPR050707">
    <property type="entry name" value="HTH_MetabolicPath_Reg"/>
</dbReference>
<dbReference type="Gene3D" id="3.30.450.40">
    <property type="match status" value="1"/>
</dbReference>
<sequence>MTSSLAGPPAAEKAGSNQSVDRALTILHVLARHPDATVGAVARELNVHKSTASRLLAALERHGLVTQSAWRGTYSLGFGLVRLAGAVTAQSSFAQAAQQACDEVSRSLAETLNVAILDDLAAVNIAQATGSAALYQAREYVGHRTPLNATSSGKVLLAFADEHVRREYRRMKLERFTDRTITDHQALDEELEQVRRSGWGCSLQEWEDRIHALAVPVRDSAGQVVAAMSITGPEHRLPRADFEAIAERLQAAASRLGLQAGV</sequence>
<dbReference type="PROSITE" id="PS51078">
    <property type="entry name" value="ICLR_ED"/>
    <property type="match status" value="1"/>
</dbReference>
<evidence type="ECO:0000256" key="5">
    <source>
        <dbReference type="ARBA" id="ARBA00058938"/>
    </source>
</evidence>
<dbReference type="InterPro" id="IPR036390">
    <property type="entry name" value="WH_DNA-bd_sf"/>
</dbReference>
<dbReference type="InterPro" id="IPR011991">
    <property type="entry name" value="ArsR-like_HTH"/>
</dbReference>
<dbReference type="FunFam" id="1.10.10.10:FF:000056">
    <property type="entry name" value="IclR family transcriptional regulator"/>
    <property type="match status" value="1"/>
</dbReference>
<keyword evidence="3" id="KW-0238">DNA-binding</keyword>
<reference evidence="9 10" key="1">
    <citation type="submission" date="2019-09" db="EMBL/GenBank/DDBJ databases">
        <title>Arthrobacter zafarii sp. nov., a moderately thermotolerant and halotolerant actinobacterium isolated from Cholistan desert soil of Pakistan.</title>
        <authorList>
            <person name="Amin A."/>
            <person name="Ahmed I."/>
            <person name="Khalid N."/>
            <person name="Schumann P."/>
            <person name="Busse H.J."/>
            <person name="Khan I.U."/>
            <person name="Li S."/>
            <person name="Li W.J."/>
        </authorList>
    </citation>
    <scope>NUCLEOTIDE SEQUENCE [LARGE SCALE GENOMIC DNA]</scope>
    <source>
        <strain evidence="9 10">NCCP-1664</strain>
    </source>
</reference>
<comment type="function">
    <text evidence="5">May be an activator protein for the gylABX operon.</text>
</comment>
<dbReference type="InterPro" id="IPR036388">
    <property type="entry name" value="WH-like_DNA-bd_sf"/>
</dbReference>
<dbReference type="PANTHER" id="PTHR30136">
    <property type="entry name" value="HELIX-TURN-HELIX TRANSCRIPTIONAL REGULATOR, ICLR FAMILY"/>
    <property type="match status" value="1"/>
</dbReference>
<evidence type="ECO:0000256" key="3">
    <source>
        <dbReference type="ARBA" id="ARBA00023125"/>
    </source>
</evidence>
<gene>
    <name evidence="9" type="ORF">NCCP1664_00150</name>
</gene>
<organism evidence="9 10">
    <name type="scientific">Zafaria cholistanensis</name>
    <dbReference type="NCBI Taxonomy" id="1682741"/>
    <lineage>
        <taxon>Bacteria</taxon>
        <taxon>Bacillati</taxon>
        <taxon>Actinomycetota</taxon>
        <taxon>Actinomycetes</taxon>
        <taxon>Micrococcales</taxon>
        <taxon>Micrococcaceae</taxon>
        <taxon>Zafaria</taxon>
    </lineage>
</organism>
<name>A0A5A7NP38_9MICC</name>
<evidence type="ECO:0000256" key="2">
    <source>
        <dbReference type="ARBA" id="ARBA00023015"/>
    </source>
</evidence>
<dbReference type="InterPro" id="IPR005471">
    <property type="entry name" value="Tscrpt_reg_IclR_N"/>
</dbReference>
<feature type="domain" description="HTH iclR-type" evidence="7">
    <location>
        <begin position="17"/>
        <end position="78"/>
    </location>
</feature>
<dbReference type="OrthoDB" id="7274111at2"/>
<dbReference type="InterPro" id="IPR014757">
    <property type="entry name" value="Tscrpt_reg_IclR_C"/>
</dbReference>
<dbReference type="InterPro" id="IPR029016">
    <property type="entry name" value="GAF-like_dom_sf"/>
</dbReference>
<evidence type="ECO:0000256" key="6">
    <source>
        <dbReference type="ARBA" id="ARBA00070406"/>
    </source>
</evidence>
<comment type="caution">
    <text evidence="9">The sequence shown here is derived from an EMBL/GenBank/DDBJ whole genome shotgun (WGS) entry which is preliminary data.</text>
</comment>
<keyword evidence="1" id="KW-0319">Glycerol metabolism</keyword>
<protein>
    <recommendedName>
        <fullName evidence="6">Glycerol operon regulatory protein</fullName>
    </recommendedName>
</protein>
<dbReference type="Gene3D" id="1.10.10.10">
    <property type="entry name" value="Winged helix-like DNA-binding domain superfamily/Winged helix DNA-binding domain"/>
    <property type="match status" value="1"/>
</dbReference>
<evidence type="ECO:0000256" key="1">
    <source>
        <dbReference type="ARBA" id="ARBA00022798"/>
    </source>
</evidence>
<dbReference type="RefSeq" id="WP_149955075.1">
    <property type="nucleotide sequence ID" value="NZ_BKDJ01000001.1"/>
</dbReference>
<dbReference type="SMART" id="SM00346">
    <property type="entry name" value="HTH_ICLR"/>
    <property type="match status" value="1"/>
</dbReference>
<keyword evidence="10" id="KW-1185">Reference proteome</keyword>
<evidence type="ECO:0000313" key="10">
    <source>
        <dbReference type="Proteomes" id="UP000325307"/>
    </source>
</evidence>
<evidence type="ECO:0000313" key="9">
    <source>
        <dbReference type="EMBL" id="GER21518.1"/>
    </source>
</evidence>
<accession>A0A5A7NP38</accession>
<dbReference type="GO" id="GO:0045892">
    <property type="term" value="P:negative regulation of DNA-templated transcription"/>
    <property type="evidence" value="ECO:0007669"/>
    <property type="project" value="TreeGrafter"/>
</dbReference>